<protein>
    <submittedName>
        <fullName evidence="2">Uncharacterized protein</fullName>
    </submittedName>
</protein>
<gene>
    <name evidence="2" type="ORF">KC19_1G036600</name>
</gene>
<reference evidence="2" key="1">
    <citation type="submission" date="2020-06" db="EMBL/GenBank/DDBJ databases">
        <title>WGS assembly of Ceratodon purpureus strain R40.</title>
        <authorList>
            <person name="Carey S.B."/>
            <person name="Jenkins J."/>
            <person name="Shu S."/>
            <person name="Lovell J.T."/>
            <person name="Sreedasyam A."/>
            <person name="Maumus F."/>
            <person name="Tiley G.P."/>
            <person name="Fernandez-Pozo N."/>
            <person name="Barry K."/>
            <person name="Chen C."/>
            <person name="Wang M."/>
            <person name="Lipzen A."/>
            <person name="Daum C."/>
            <person name="Saski C.A."/>
            <person name="Payton A.C."/>
            <person name="Mcbreen J.C."/>
            <person name="Conrad R.E."/>
            <person name="Kollar L.M."/>
            <person name="Olsson S."/>
            <person name="Huttunen S."/>
            <person name="Landis J.B."/>
            <person name="Wickett N.J."/>
            <person name="Johnson M.G."/>
            <person name="Rensing S.A."/>
            <person name="Grimwood J."/>
            <person name="Schmutz J."/>
            <person name="Mcdaniel S.F."/>
        </authorList>
    </citation>
    <scope>NUCLEOTIDE SEQUENCE</scope>
    <source>
        <strain evidence="2">R40</strain>
    </source>
</reference>
<dbReference type="Proteomes" id="UP000822688">
    <property type="component" value="Chromosome 1"/>
</dbReference>
<name>A0A8T0J3E6_CERPU</name>
<evidence type="ECO:0000313" key="2">
    <source>
        <dbReference type="EMBL" id="KAG0589649.1"/>
    </source>
</evidence>
<evidence type="ECO:0000256" key="1">
    <source>
        <dbReference type="SAM" id="MobiDB-lite"/>
    </source>
</evidence>
<organism evidence="2 3">
    <name type="scientific">Ceratodon purpureus</name>
    <name type="common">Fire moss</name>
    <name type="synonym">Dicranum purpureum</name>
    <dbReference type="NCBI Taxonomy" id="3225"/>
    <lineage>
        <taxon>Eukaryota</taxon>
        <taxon>Viridiplantae</taxon>
        <taxon>Streptophyta</taxon>
        <taxon>Embryophyta</taxon>
        <taxon>Bryophyta</taxon>
        <taxon>Bryophytina</taxon>
        <taxon>Bryopsida</taxon>
        <taxon>Dicranidae</taxon>
        <taxon>Pseudoditrichales</taxon>
        <taxon>Ditrichaceae</taxon>
        <taxon>Ceratodon</taxon>
    </lineage>
</organism>
<feature type="region of interest" description="Disordered" evidence="1">
    <location>
        <begin position="1"/>
        <end position="20"/>
    </location>
</feature>
<sequence>MYNLRQQQVAPNAECNPTLDQGINHMHLLQPISSTSSGRRRRRRRSGAPSVHTTRD</sequence>
<dbReference type="AlphaFoldDB" id="A0A8T0J3E6"/>
<feature type="compositionally biased region" description="Polar residues" evidence="1">
    <location>
        <begin position="1"/>
        <end position="10"/>
    </location>
</feature>
<accession>A0A8T0J3E6</accession>
<comment type="caution">
    <text evidence="2">The sequence shown here is derived from an EMBL/GenBank/DDBJ whole genome shotgun (WGS) entry which is preliminary data.</text>
</comment>
<feature type="region of interest" description="Disordered" evidence="1">
    <location>
        <begin position="30"/>
        <end position="56"/>
    </location>
</feature>
<proteinExistence type="predicted"/>
<dbReference type="EMBL" id="CM026421">
    <property type="protein sequence ID" value="KAG0589649.1"/>
    <property type="molecule type" value="Genomic_DNA"/>
</dbReference>
<keyword evidence="3" id="KW-1185">Reference proteome</keyword>
<evidence type="ECO:0000313" key="3">
    <source>
        <dbReference type="Proteomes" id="UP000822688"/>
    </source>
</evidence>